<dbReference type="Pfam" id="PF00682">
    <property type="entry name" value="HMGL-like"/>
    <property type="match status" value="1"/>
</dbReference>
<keyword evidence="9 12" id="KW-0092">Biotin</keyword>
<reference evidence="17 18" key="1">
    <citation type="submission" date="2009-01" db="EMBL/GenBank/DDBJ databases">
        <authorList>
            <person name="Qin X."/>
            <person name="Bachman B."/>
            <person name="Battles P."/>
            <person name="Bell A."/>
            <person name="Bess C."/>
            <person name="Bickham C."/>
            <person name="Chaboub L."/>
            <person name="Chen D."/>
            <person name="Coyle M."/>
            <person name="Deiros D.R."/>
            <person name="Dinh H."/>
            <person name="Forbes L."/>
            <person name="Fowler G."/>
            <person name="Francisco L."/>
            <person name="Fu Q."/>
            <person name="Gubbala S."/>
            <person name="Hale W."/>
            <person name="Han Y."/>
            <person name="Hemphill L."/>
            <person name="Highlander S.K."/>
            <person name="Hirani K."/>
            <person name="Hogues M."/>
            <person name="Jackson L."/>
            <person name="Jakkamsetti A."/>
            <person name="Javaid M."/>
            <person name="Jiang H."/>
            <person name="Korchina V."/>
            <person name="Kovar C."/>
            <person name="Lara F."/>
            <person name="Lee S."/>
            <person name="Mata R."/>
            <person name="Mathew T."/>
            <person name="Moen C."/>
            <person name="Morales K."/>
            <person name="Munidasa M."/>
            <person name="Nazareth L."/>
            <person name="Ngo R."/>
            <person name="Nguyen L."/>
            <person name="Okwuonu G."/>
            <person name="Ongeri F."/>
            <person name="Patil S."/>
            <person name="Petrosino J."/>
            <person name="Pham C."/>
            <person name="Pham P."/>
            <person name="Pu L.-L."/>
            <person name="Puazo M."/>
            <person name="Raj R."/>
            <person name="Reid J."/>
            <person name="Rouhana J."/>
            <person name="Saada N."/>
            <person name="Shang Y."/>
            <person name="Simmons D."/>
            <person name="Thornton R."/>
            <person name="Warren J."/>
            <person name="Weissenberger G."/>
            <person name="Zhang J."/>
            <person name="Zhang L."/>
            <person name="Zhou C."/>
            <person name="Zhu D."/>
            <person name="Muzny D."/>
            <person name="Worley K."/>
            <person name="Gibbs R."/>
        </authorList>
    </citation>
    <scope>NUCLEOTIDE SEQUENCE [LARGE SCALE GENOMIC DNA]</scope>
    <source>
        <strain evidence="17 18">ATCC 51866</strain>
    </source>
</reference>
<comment type="caution">
    <text evidence="17">The sequence shown here is derived from an EMBL/GenBank/DDBJ whole genome shotgun (WGS) entry which is preliminary data.</text>
</comment>
<keyword evidence="6" id="KW-0479">Metal-binding</keyword>
<dbReference type="GO" id="GO:0004736">
    <property type="term" value="F:pyruvate carboxylase activity"/>
    <property type="evidence" value="ECO:0007669"/>
    <property type="project" value="UniProtKB-EC"/>
</dbReference>
<dbReference type="InterPro" id="IPR005479">
    <property type="entry name" value="CPAse_ATP-bd"/>
</dbReference>
<dbReference type="NCBIfam" id="TIGR01235">
    <property type="entry name" value="pyruv_carbox"/>
    <property type="match status" value="1"/>
</dbReference>
<dbReference type="SUPFAM" id="SSF51230">
    <property type="entry name" value="Single hybrid motif"/>
    <property type="match status" value="1"/>
</dbReference>
<comment type="function">
    <text evidence="12">Catalyzes a 2-step reaction, involving the ATP-dependent carboxylation of the covalently attached biotin in the first step and the transfer of the carboxyl group to pyruvate in the second.</text>
</comment>
<feature type="domain" description="ATP-grasp" evidence="14">
    <location>
        <begin position="145"/>
        <end position="341"/>
    </location>
</feature>
<dbReference type="InterPro" id="IPR016185">
    <property type="entry name" value="PreATP-grasp_dom_sf"/>
</dbReference>
<dbReference type="InterPro" id="IPR013785">
    <property type="entry name" value="Aldolase_TIM"/>
</dbReference>
<keyword evidence="5 12" id="KW-0436">Ligase</keyword>
<dbReference type="InterPro" id="IPR003379">
    <property type="entry name" value="Carboxylase_cons_dom"/>
</dbReference>
<dbReference type="InterPro" id="IPR001882">
    <property type="entry name" value="Biotin_BS"/>
</dbReference>
<feature type="domain" description="Biotin carboxylation" evidence="15">
    <location>
        <begin position="25"/>
        <end position="473"/>
    </location>
</feature>
<evidence type="ECO:0000256" key="6">
    <source>
        <dbReference type="ARBA" id="ARBA00022723"/>
    </source>
</evidence>
<proteinExistence type="predicted"/>
<evidence type="ECO:0000256" key="3">
    <source>
        <dbReference type="ARBA" id="ARBA00013057"/>
    </source>
</evidence>
<evidence type="ECO:0000256" key="10">
    <source>
        <dbReference type="ARBA" id="ARBA00023268"/>
    </source>
</evidence>
<evidence type="ECO:0000256" key="1">
    <source>
        <dbReference type="ARBA" id="ARBA00001953"/>
    </source>
</evidence>
<dbReference type="PANTHER" id="PTHR43778">
    <property type="entry name" value="PYRUVATE CARBOXYLASE"/>
    <property type="match status" value="1"/>
</dbReference>
<dbReference type="SUPFAM" id="SSF52440">
    <property type="entry name" value="PreATP-grasp domain"/>
    <property type="match status" value="1"/>
</dbReference>
<evidence type="ECO:0000259" key="14">
    <source>
        <dbReference type="PROSITE" id="PS50975"/>
    </source>
</evidence>
<dbReference type="CDD" id="cd06850">
    <property type="entry name" value="biotinyl_domain"/>
    <property type="match status" value="1"/>
</dbReference>
<dbReference type="PROSITE" id="PS50968">
    <property type="entry name" value="BIOTINYL_LIPOYL"/>
    <property type="match status" value="1"/>
</dbReference>
<evidence type="ECO:0000256" key="7">
    <source>
        <dbReference type="ARBA" id="ARBA00022741"/>
    </source>
</evidence>
<dbReference type="PANTHER" id="PTHR43778:SF2">
    <property type="entry name" value="PYRUVATE CARBOXYLASE, MITOCHONDRIAL"/>
    <property type="match status" value="1"/>
</dbReference>
<dbReference type="InterPro" id="IPR011053">
    <property type="entry name" value="Single_hybrid_motif"/>
</dbReference>
<dbReference type="InterPro" id="IPR055268">
    <property type="entry name" value="PCB-like"/>
</dbReference>
<dbReference type="SUPFAM" id="SSF51569">
    <property type="entry name" value="Aldolase"/>
    <property type="match status" value="1"/>
</dbReference>
<dbReference type="PROSITE" id="PS00867">
    <property type="entry name" value="CPSASE_2"/>
    <property type="match status" value="1"/>
</dbReference>
<comment type="catalytic activity">
    <reaction evidence="12">
        <text>hydrogencarbonate + pyruvate + ATP = oxaloacetate + ADP + phosphate + H(+)</text>
        <dbReference type="Rhea" id="RHEA:20844"/>
        <dbReference type="ChEBI" id="CHEBI:15361"/>
        <dbReference type="ChEBI" id="CHEBI:15378"/>
        <dbReference type="ChEBI" id="CHEBI:16452"/>
        <dbReference type="ChEBI" id="CHEBI:17544"/>
        <dbReference type="ChEBI" id="CHEBI:30616"/>
        <dbReference type="ChEBI" id="CHEBI:43474"/>
        <dbReference type="ChEBI" id="CHEBI:456216"/>
        <dbReference type="EC" id="6.4.1.1"/>
    </reaction>
</comment>
<dbReference type="Pfam" id="PF00289">
    <property type="entry name" value="Biotin_carb_N"/>
    <property type="match status" value="1"/>
</dbReference>
<keyword evidence="4" id="KW-0312">Gluconeogenesis</keyword>
<dbReference type="NCBIfam" id="NF009554">
    <property type="entry name" value="PRK12999.1"/>
    <property type="match status" value="1"/>
</dbReference>
<name>A0ABM9XQ08_9CORY</name>
<keyword evidence="10" id="KW-0511">Multifunctional enzyme</keyword>
<dbReference type="EMBL" id="ACHF01000029">
    <property type="protein sequence ID" value="EEI63267.1"/>
    <property type="molecule type" value="Genomic_DNA"/>
</dbReference>
<evidence type="ECO:0000256" key="2">
    <source>
        <dbReference type="ARBA" id="ARBA00004742"/>
    </source>
</evidence>
<evidence type="ECO:0000256" key="12">
    <source>
        <dbReference type="PIRNR" id="PIRNR001594"/>
    </source>
</evidence>
<dbReference type="SMART" id="SM00878">
    <property type="entry name" value="Biotin_carb_C"/>
    <property type="match status" value="1"/>
</dbReference>
<comment type="catalytic activity">
    <reaction evidence="11">
        <text>N(6)-biotinyl-L-lysyl-[protein] + hydrogencarbonate + ATP = N(6)-carboxybiotinyl-L-lysyl-[protein] + ADP + phosphate + H(+)</text>
        <dbReference type="Rhea" id="RHEA:13501"/>
        <dbReference type="Rhea" id="RHEA-COMP:10505"/>
        <dbReference type="Rhea" id="RHEA-COMP:10506"/>
        <dbReference type="ChEBI" id="CHEBI:15378"/>
        <dbReference type="ChEBI" id="CHEBI:17544"/>
        <dbReference type="ChEBI" id="CHEBI:30616"/>
        <dbReference type="ChEBI" id="CHEBI:43474"/>
        <dbReference type="ChEBI" id="CHEBI:83144"/>
        <dbReference type="ChEBI" id="CHEBI:83145"/>
        <dbReference type="ChEBI" id="CHEBI:456216"/>
        <dbReference type="EC" id="6.3.4.14"/>
    </reaction>
    <physiologicalReaction direction="left-to-right" evidence="11">
        <dbReference type="Rhea" id="RHEA:13502"/>
    </physiologicalReaction>
</comment>
<evidence type="ECO:0000313" key="18">
    <source>
        <dbReference type="Proteomes" id="UP000006237"/>
    </source>
</evidence>
<dbReference type="Pfam" id="PF02436">
    <property type="entry name" value="PYC_OADA"/>
    <property type="match status" value="1"/>
</dbReference>
<dbReference type="InterPro" id="IPR005930">
    <property type="entry name" value="Pyruv_COase"/>
</dbReference>
<sequence>MKGRFMLLNPQELEGAMAAGHLLPSFSKILVANRGEIAVRAFRAAYETGAETVAIFPIEDRSSFHRSLASEAYLIGEEGAPVRAYLDIDEIMRVAKESGADAVYPGYGFLSENPQLARECAENGLTFIGPTPEVLDLTGDKAAAVHAAKEAGLPILEDSEATDDIDTLVSYAEGREFPLFVKAVAGGGGRGMRFVPDAEHLRELAAEASREANSAFGDPSVYLEQAVINPQHIEVQILADATGDVIHLFERDCSVQRRHQKVVEIAPSPNLDPELRDQICADAVKFCKHIGYQGAGTVEFLVDEHGNHVFIEMNPRIQVEHTVTEEVTQVDIVKAQMRIAAGATLKDLGLSQESVALHGFALQTRITTEDPSNGFRPDTGVITAYHSPGGGGVRLDGSAALGGEITAHFDSMLVKLTCRGNSFSGAVARAQRALAEFEVSGVATNIGFLRALLREPDFTHKRISTSFIPDHPHLLQAPPADDEPGRLLSYLGTITVNQPNGPLPAGAIDASAKLPCVKGREVLPGSRDELRELGPEKFARKLRETEALAVTDTSFRDAHQSLFATRFRSNPLEDAARVTSVLTPILWSAEAWGGATYDVALRFLNEDPWCRLDRLREAMPNINIQMLLRGRNTVGYTPYPDSVCQAFVKEAERSGVSVFRIFDALNDVSQMRPAIDAVLDTGTAVAEVAMAYSGNLSDPGEKLYTLDYYLHLAEEIVNTGAHVLAIKDMAGLLRPSAARTLVSALRERFDVPIHVHTHDTAGGGLATYLAAAEAGADCVDVASAPLSGTTSQPSLSALVAAVANTSRDTGLDLDAIMEMEPYWEAVRSMYTPFQSGVNAPTGRVYHHEIPGGQLTNLRAQATALGLADRFEIIEDTYAAVSDMLGRPTKVTPSSKVVGDLALHLVGAGVDPADFAADPQKYDIPDSVISFLRGELGTPPGGWPEPLRTKILEGRGEGHKPFVEVEPADAELLNSEDAEVRRDTLNRLLFPGPTADYKESRRLYGHTANLSDRQFFYGLREGEETAIPLEESNTPMLVRLDAIGEPDQKGMRKVVFNVNGQIRPTAVRDESAENLTPAAEKADPNNEGHVAAPFAGAVTASVSAGDEVRAGDPVAIIEAMKMEASITATIDGVIDRVVVPGPTKVEGGDLLVVIK</sequence>
<evidence type="ECO:0000256" key="8">
    <source>
        <dbReference type="ARBA" id="ARBA00022840"/>
    </source>
</evidence>
<feature type="domain" description="Pyruvate carboxyltransferase" evidence="16">
    <location>
        <begin position="548"/>
        <end position="817"/>
    </location>
</feature>
<evidence type="ECO:0000259" key="13">
    <source>
        <dbReference type="PROSITE" id="PS50968"/>
    </source>
</evidence>
<dbReference type="InterPro" id="IPR000891">
    <property type="entry name" value="PYR_CT"/>
</dbReference>
<feature type="domain" description="Lipoyl-binding" evidence="13">
    <location>
        <begin position="1077"/>
        <end position="1154"/>
    </location>
</feature>
<dbReference type="SUPFAM" id="SSF56059">
    <property type="entry name" value="Glutathione synthetase ATP-binding domain-like"/>
    <property type="match status" value="1"/>
</dbReference>
<dbReference type="PROSITE" id="PS50979">
    <property type="entry name" value="BC"/>
    <property type="match status" value="1"/>
</dbReference>
<dbReference type="CDD" id="cd07937">
    <property type="entry name" value="DRE_TIM_PC_TC_5S"/>
    <property type="match status" value="1"/>
</dbReference>
<dbReference type="PIRSF" id="PIRSF001594">
    <property type="entry name" value="Pyruv_carbox"/>
    <property type="match status" value="1"/>
</dbReference>
<dbReference type="InterPro" id="IPR000089">
    <property type="entry name" value="Biotin_lipoyl"/>
</dbReference>
<evidence type="ECO:0000259" key="15">
    <source>
        <dbReference type="PROSITE" id="PS50979"/>
    </source>
</evidence>
<dbReference type="InterPro" id="IPR005481">
    <property type="entry name" value="BC-like_N"/>
</dbReference>
<evidence type="ECO:0000256" key="9">
    <source>
        <dbReference type="ARBA" id="ARBA00023267"/>
    </source>
</evidence>
<dbReference type="Proteomes" id="UP000006237">
    <property type="component" value="Unassembled WGS sequence"/>
</dbReference>
<dbReference type="Gene3D" id="3.10.600.10">
    <property type="entry name" value="pyruvate carboxylase f1077a mutant domain"/>
    <property type="match status" value="1"/>
</dbReference>
<dbReference type="Gene3D" id="3.30.470.20">
    <property type="entry name" value="ATP-grasp fold, B domain"/>
    <property type="match status" value="1"/>
</dbReference>
<evidence type="ECO:0000256" key="4">
    <source>
        <dbReference type="ARBA" id="ARBA00022432"/>
    </source>
</evidence>
<organism evidence="17 18">
    <name type="scientific">Corynebacterium glucuronolyticum ATCC 51866</name>
    <dbReference type="NCBI Taxonomy" id="548478"/>
    <lineage>
        <taxon>Bacteria</taxon>
        <taxon>Bacillati</taxon>
        <taxon>Actinomycetota</taxon>
        <taxon>Actinomycetes</taxon>
        <taxon>Mycobacteriales</taxon>
        <taxon>Corynebacteriaceae</taxon>
        <taxon>Corynebacterium</taxon>
    </lineage>
</organism>
<protein>
    <recommendedName>
        <fullName evidence="3 12">Pyruvate carboxylase</fullName>
        <ecNumber evidence="3 12">6.4.1.1</ecNumber>
    </recommendedName>
</protein>
<dbReference type="InterPro" id="IPR005482">
    <property type="entry name" value="Biotin_COase_C"/>
</dbReference>
<dbReference type="Pfam" id="PF02785">
    <property type="entry name" value="Biotin_carb_C"/>
    <property type="match status" value="1"/>
</dbReference>
<dbReference type="SUPFAM" id="SSF51246">
    <property type="entry name" value="Rudiment single hybrid motif"/>
    <property type="match status" value="1"/>
</dbReference>
<dbReference type="InterPro" id="IPR011764">
    <property type="entry name" value="Biotin_carboxylation_dom"/>
</dbReference>
<keyword evidence="17" id="KW-0670">Pyruvate</keyword>
<dbReference type="Gene3D" id="2.40.50.100">
    <property type="match status" value="1"/>
</dbReference>
<evidence type="ECO:0000256" key="11">
    <source>
        <dbReference type="ARBA" id="ARBA00048501"/>
    </source>
</evidence>
<dbReference type="Pfam" id="PF00364">
    <property type="entry name" value="Biotin_lipoyl"/>
    <property type="match status" value="1"/>
</dbReference>
<keyword evidence="18" id="KW-1185">Reference proteome</keyword>
<comment type="cofactor">
    <cofactor evidence="1 12">
        <name>biotin</name>
        <dbReference type="ChEBI" id="CHEBI:57586"/>
    </cofactor>
</comment>
<evidence type="ECO:0000259" key="16">
    <source>
        <dbReference type="PROSITE" id="PS50991"/>
    </source>
</evidence>
<dbReference type="NCBIfam" id="NF006761">
    <property type="entry name" value="PRK09282.1"/>
    <property type="match status" value="1"/>
</dbReference>
<comment type="pathway">
    <text evidence="2">Carbohydrate biosynthesis; gluconeogenesis.</text>
</comment>
<dbReference type="EC" id="6.4.1.1" evidence="3 12"/>
<dbReference type="Gene3D" id="3.20.20.70">
    <property type="entry name" value="Aldolase class I"/>
    <property type="match status" value="1"/>
</dbReference>
<evidence type="ECO:0000256" key="5">
    <source>
        <dbReference type="ARBA" id="ARBA00022598"/>
    </source>
</evidence>
<dbReference type="PROSITE" id="PS50991">
    <property type="entry name" value="PYR_CT"/>
    <property type="match status" value="1"/>
</dbReference>
<keyword evidence="7 12" id="KW-0547">Nucleotide-binding</keyword>
<dbReference type="PROSITE" id="PS00188">
    <property type="entry name" value="BIOTIN"/>
    <property type="match status" value="1"/>
</dbReference>
<accession>A0ABM9XQ08</accession>
<evidence type="ECO:0000313" key="17">
    <source>
        <dbReference type="EMBL" id="EEI63267.1"/>
    </source>
</evidence>
<gene>
    <name evidence="17" type="primary">pyc</name>
    <name evidence="17" type="ORF">HMPREF0293_1171</name>
</gene>
<dbReference type="PROSITE" id="PS50975">
    <property type="entry name" value="ATP_GRASP"/>
    <property type="match status" value="1"/>
</dbReference>
<keyword evidence="8 12" id="KW-0067">ATP-binding</keyword>
<dbReference type="Pfam" id="PF02786">
    <property type="entry name" value="CPSase_L_D2"/>
    <property type="match status" value="1"/>
</dbReference>
<dbReference type="SUPFAM" id="SSF89000">
    <property type="entry name" value="post-HMGL domain-like"/>
    <property type="match status" value="1"/>
</dbReference>
<dbReference type="InterPro" id="IPR011054">
    <property type="entry name" value="Rudment_hybrid_motif"/>
</dbReference>
<dbReference type="InterPro" id="IPR011761">
    <property type="entry name" value="ATP-grasp"/>
</dbReference>